<dbReference type="Pfam" id="PF23297">
    <property type="entry name" value="ACP_SdgA_C"/>
    <property type="match status" value="1"/>
</dbReference>
<dbReference type="InterPro" id="IPR036736">
    <property type="entry name" value="ACP-like_sf"/>
</dbReference>
<name>M2UEU1_COCH5</name>
<dbReference type="AlphaFoldDB" id="M2UEU1"/>
<evidence type="ECO:0000313" key="4">
    <source>
        <dbReference type="EMBL" id="EMD86513.1"/>
    </source>
</evidence>
<dbReference type="PROSITE" id="PS00012">
    <property type="entry name" value="PHOSPHOPANTETHEINE"/>
    <property type="match status" value="1"/>
</dbReference>
<dbReference type="OrthoDB" id="3799923at2759"/>
<reference evidence="4 5" key="1">
    <citation type="journal article" date="2012" name="PLoS Pathog.">
        <title>Diverse lifestyles and strategies of plant pathogenesis encoded in the genomes of eighteen Dothideomycetes fungi.</title>
        <authorList>
            <person name="Ohm R.A."/>
            <person name="Feau N."/>
            <person name="Henrissat B."/>
            <person name="Schoch C.L."/>
            <person name="Horwitz B.A."/>
            <person name="Barry K.W."/>
            <person name="Condon B.J."/>
            <person name="Copeland A.C."/>
            <person name="Dhillon B."/>
            <person name="Glaser F."/>
            <person name="Hesse C.N."/>
            <person name="Kosti I."/>
            <person name="LaButti K."/>
            <person name="Lindquist E.A."/>
            <person name="Lucas S."/>
            <person name="Salamov A.A."/>
            <person name="Bradshaw R.E."/>
            <person name="Ciuffetti L."/>
            <person name="Hamelin R.C."/>
            <person name="Kema G.H.J."/>
            <person name="Lawrence C."/>
            <person name="Scott J.A."/>
            <person name="Spatafora J.W."/>
            <person name="Turgeon B.G."/>
            <person name="de Wit P.J.G.M."/>
            <person name="Zhong S."/>
            <person name="Goodwin S.B."/>
            <person name="Grigoriev I.V."/>
        </authorList>
    </citation>
    <scope>NUCLEOTIDE SEQUENCE [LARGE SCALE GENOMIC DNA]</scope>
    <source>
        <strain evidence="5">C5 / ATCC 48332 / race O</strain>
    </source>
</reference>
<keyword evidence="1" id="KW-0596">Phosphopantetheine</keyword>
<evidence type="ECO:0000313" key="5">
    <source>
        <dbReference type="Proteomes" id="UP000016936"/>
    </source>
</evidence>
<proteinExistence type="predicted"/>
<dbReference type="HOGENOM" id="CLU_123998_0_0_1"/>
<dbReference type="eggNOG" id="ENOG502T1P7">
    <property type="taxonomic scope" value="Eukaryota"/>
</dbReference>
<evidence type="ECO:0000256" key="1">
    <source>
        <dbReference type="ARBA" id="ARBA00022450"/>
    </source>
</evidence>
<keyword evidence="5" id="KW-1185">Reference proteome</keyword>
<accession>M2UEU1</accession>
<dbReference type="SUPFAM" id="SSF47336">
    <property type="entry name" value="ACP-like"/>
    <property type="match status" value="1"/>
</dbReference>
<dbReference type="InterPro" id="IPR006162">
    <property type="entry name" value="Ppantetheine_attach_site"/>
</dbReference>
<feature type="non-terminal residue" evidence="4">
    <location>
        <position position="1"/>
    </location>
</feature>
<evidence type="ECO:0000259" key="3">
    <source>
        <dbReference type="Pfam" id="PF23297"/>
    </source>
</evidence>
<dbReference type="OMA" id="KEMEWGQ"/>
<dbReference type="Proteomes" id="UP000016936">
    <property type="component" value="Unassembled WGS sequence"/>
</dbReference>
<protein>
    <recommendedName>
        <fullName evidence="3">Carrier domain-containing protein</fullName>
    </recommendedName>
</protein>
<keyword evidence="2" id="KW-0597">Phosphoprotein</keyword>
<evidence type="ECO:0000256" key="2">
    <source>
        <dbReference type="ARBA" id="ARBA00022553"/>
    </source>
</evidence>
<organism evidence="4 5">
    <name type="scientific">Cochliobolus heterostrophus (strain C5 / ATCC 48332 / race O)</name>
    <name type="common">Southern corn leaf blight fungus</name>
    <name type="synonym">Bipolaris maydis</name>
    <dbReference type="NCBI Taxonomy" id="701091"/>
    <lineage>
        <taxon>Eukaryota</taxon>
        <taxon>Fungi</taxon>
        <taxon>Dikarya</taxon>
        <taxon>Ascomycota</taxon>
        <taxon>Pezizomycotina</taxon>
        <taxon>Dothideomycetes</taxon>
        <taxon>Pleosporomycetidae</taxon>
        <taxon>Pleosporales</taxon>
        <taxon>Pleosporineae</taxon>
        <taxon>Pleosporaceae</taxon>
        <taxon>Bipolaris</taxon>
    </lineage>
</organism>
<gene>
    <name evidence="4" type="ORF">COCHEDRAFT_1116183</name>
</gene>
<reference evidence="5" key="2">
    <citation type="journal article" date="2013" name="PLoS Genet.">
        <title>Comparative genome structure, secondary metabolite, and effector coding capacity across Cochliobolus pathogens.</title>
        <authorList>
            <person name="Condon B.J."/>
            <person name="Leng Y."/>
            <person name="Wu D."/>
            <person name="Bushley K.E."/>
            <person name="Ohm R.A."/>
            <person name="Otillar R."/>
            <person name="Martin J."/>
            <person name="Schackwitz W."/>
            <person name="Grimwood J."/>
            <person name="MohdZainudin N."/>
            <person name="Xue C."/>
            <person name="Wang R."/>
            <person name="Manning V.A."/>
            <person name="Dhillon B."/>
            <person name="Tu Z.J."/>
            <person name="Steffenson B.J."/>
            <person name="Salamov A."/>
            <person name="Sun H."/>
            <person name="Lowry S."/>
            <person name="LaButti K."/>
            <person name="Han J."/>
            <person name="Copeland A."/>
            <person name="Lindquist E."/>
            <person name="Barry K."/>
            <person name="Schmutz J."/>
            <person name="Baker S.E."/>
            <person name="Ciuffetti L.M."/>
            <person name="Grigoriev I.V."/>
            <person name="Zhong S."/>
            <person name="Turgeon B.G."/>
        </authorList>
    </citation>
    <scope>NUCLEOTIDE SEQUENCE [LARGE SCALE GENOMIC DNA]</scope>
    <source>
        <strain evidence="5">C5 / ATCC 48332 / race O</strain>
    </source>
</reference>
<dbReference type="EMBL" id="KB445585">
    <property type="protein sequence ID" value="EMD86513.1"/>
    <property type="molecule type" value="Genomic_DNA"/>
</dbReference>
<dbReference type="STRING" id="701091.M2UEU1"/>
<sequence length="166" mass="18385">VAIIEQQTQVRQQNEYIDHLVIGLDPAELQKASIKVEGDVGAFWSTDPRFSTLIHSMNICSGGDQGADGDTSSILMRLKAAGAESPAKAIYLVRNQFIAKLSRLFLIDEAEFSADENAERSIVSYGIDSMIGAELRNWIFKELTLELAFHQLFSSSLTISRFSELV</sequence>
<feature type="domain" description="Carrier" evidence="3">
    <location>
        <begin position="92"/>
        <end position="160"/>
    </location>
</feature>
<dbReference type="InterPro" id="IPR009081">
    <property type="entry name" value="PP-bd_ACP"/>
</dbReference>